<evidence type="ECO:0000256" key="2">
    <source>
        <dbReference type="ARBA" id="ARBA00022448"/>
    </source>
</evidence>
<evidence type="ECO:0000256" key="4">
    <source>
        <dbReference type="ARBA" id="ARBA00022692"/>
    </source>
</evidence>
<keyword evidence="12" id="KW-0675">Receptor</keyword>
<dbReference type="PROSITE" id="PS52016">
    <property type="entry name" value="TONB_DEPENDENT_REC_3"/>
    <property type="match status" value="1"/>
</dbReference>
<dbReference type="Pfam" id="PF07715">
    <property type="entry name" value="Plug"/>
    <property type="match status" value="1"/>
</dbReference>
<keyword evidence="7 8" id="KW-0998">Cell outer membrane</keyword>
<dbReference type="EMBL" id="DYXD01000012">
    <property type="protein sequence ID" value="HJF06667.1"/>
    <property type="molecule type" value="Genomic_DNA"/>
</dbReference>
<comment type="subcellular location">
    <subcellularLocation>
        <location evidence="1 8">Cell outer membrane</location>
        <topology evidence="1 8">Multi-pass membrane protein</topology>
    </subcellularLocation>
</comment>
<gene>
    <name evidence="12" type="ORF">K8U81_00535</name>
</gene>
<dbReference type="InterPro" id="IPR039426">
    <property type="entry name" value="TonB-dep_rcpt-like"/>
</dbReference>
<organism evidence="12 13">
    <name type="scientific">Phocaeicola coprocola</name>
    <dbReference type="NCBI Taxonomy" id="310298"/>
    <lineage>
        <taxon>Bacteria</taxon>
        <taxon>Pseudomonadati</taxon>
        <taxon>Bacteroidota</taxon>
        <taxon>Bacteroidia</taxon>
        <taxon>Bacteroidales</taxon>
        <taxon>Bacteroidaceae</taxon>
        <taxon>Phocaeicola</taxon>
    </lineage>
</organism>
<reference evidence="12" key="2">
    <citation type="submission" date="2021-09" db="EMBL/GenBank/DDBJ databases">
        <authorList>
            <person name="Gilroy R."/>
        </authorList>
    </citation>
    <scope>NUCLEOTIDE SEQUENCE</scope>
    <source>
        <strain evidence="12">CHK165-8395</strain>
    </source>
</reference>
<keyword evidence="6 8" id="KW-0472">Membrane</keyword>
<reference evidence="12" key="1">
    <citation type="journal article" date="2021" name="PeerJ">
        <title>Extensive microbial diversity within the chicken gut microbiome revealed by metagenomics and culture.</title>
        <authorList>
            <person name="Gilroy R."/>
            <person name="Ravi A."/>
            <person name="Getino M."/>
            <person name="Pursley I."/>
            <person name="Horton D.L."/>
            <person name="Alikhan N.F."/>
            <person name="Baker D."/>
            <person name="Gharbi K."/>
            <person name="Hall N."/>
            <person name="Watson M."/>
            <person name="Adriaenssens E.M."/>
            <person name="Foster-Nyarko E."/>
            <person name="Jarju S."/>
            <person name="Secka A."/>
            <person name="Antonio M."/>
            <person name="Oren A."/>
            <person name="Chaudhuri R.R."/>
            <person name="La Ragione R."/>
            <person name="Hildebrand F."/>
            <person name="Pallen M.J."/>
        </authorList>
    </citation>
    <scope>NUCLEOTIDE SEQUENCE</scope>
    <source>
        <strain evidence="12">CHK165-8395</strain>
    </source>
</reference>
<dbReference type="InterPro" id="IPR000531">
    <property type="entry name" value="Beta-barrel_TonB"/>
</dbReference>
<dbReference type="SUPFAM" id="SSF56935">
    <property type="entry name" value="Porins"/>
    <property type="match status" value="1"/>
</dbReference>
<dbReference type="Pfam" id="PF00593">
    <property type="entry name" value="TonB_dep_Rec_b-barrel"/>
    <property type="match status" value="1"/>
</dbReference>
<dbReference type="SUPFAM" id="SSF49464">
    <property type="entry name" value="Carboxypeptidase regulatory domain-like"/>
    <property type="match status" value="1"/>
</dbReference>
<dbReference type="GO" id="GO:0009279">
    <property type="term" value="C:cell outer membrane"/>
    <property type="evidence" value="ECO:0007669"/>
    <property type="project" value="UniProtKB-SubCell"/>
</dbReference>
<comment type="similarity">
    <text evidence="8 9">Belongs to the TonB-dependent receptor family.</text>
</comment>
<name>A0A921FAR3_9BACT</name>
<feature type="domain" description="TonB-dependent receptor-like beta-barrel" evidence="10">
    <location>
        <begin position="439"/>
        <end position="968"/>
    </location>
</feature>
<dbReference type="NCBIfam" id="TIGR04056">
    <property type="entry name" value="OMP_RagA_SusC"/>
    <property type="match status" value="1"/>
</dbReference>
<dbReference type="Gene3D" id="2.170.130.10">
    <property type="entry name" value="TonB-dependent receptor, plug domain"/>
    <property type="match status" value="1"/>
</dbReference>
<dbReference type="InterPro" id="IPR023997">
    <property type="entry name" value="TonB-dep_OMP_SusC/RagA_CS"/>
</dbReference>
<proteinExistence type="inferred from homology"/>
<dbReference type="InterPro" id="IPR037066">
    <property type="entry name" value="Plug_dom_sf"/>
</dbReference>
<evidence type="ECO:0000256" key="6">
    <source>
        <dbReference type="ARBA" id="ARBA00023136"/>
    </source>
</evidence>
<dbReference type="InterPro" id="IPR012910">
    <property type="entry name" value="Plug_dom"/>
</dbReference>
<protein>
    <submittedName>
        <fullName evidence="12">TonB-dependent receptor</fullName>
    </submittedName>
</protein>
<evidence type="ECO:0000256" key="5">
    <source>
        <dbReference type="ARBA" id="ARBA00023077"/>
    </source>
</evidence>
<dbReference type="NCBIfam" id="TIGR04057">
    <property type="entry name" value="SusC_RagA_signa"/>
    <property type="match status" value="1"/>
</dbReference>
<dbReference type="Gene3D" id="2.40.170.20">
    <property type="entry name" value="TonB-dependent receptor, beta-barrel domain"/>
    <property type="match status" value="1"/>
</dbReference>
<evidence type="ECO:0000256" key="1">
    <source>
        <dbReference type="ARBA" id="ARBA00004571"/>
    </source>
</evidence>
<evidence type="ECO:0000313" key="13">
    <source>
        <dbReference type="Proteomes" id="UP000718012"/>
    </source>
</evidence>
<comment type="caution">
    <text evidence="12">The sequence shown here is derived from an EMBL/GenBank/DDBJ whole genome shotgun (WGS) entry which is preliminary data.</text>
</comment>
<evidence type="ECO:0000259" key="11">
    <source>
        <dbReference type="Pfam" id="PF07715"/>
    </source>
</evidence>
<keyword evidence="4 8" id="KW-0812">Transmembrane</keyword>
<keyword evidence="3 8" id="KW-1134">Transmembrane beta strand</keyword>
<dbReference type="Proteomes" id="UP000718012">
    <property type="component" value="Unassembled WGS sequence"/>
</dbReference>
<evidence type="ECO:0000259" key="10">
    <source>
        <dbReference type="Pfam" id="PF00593"/>
    </source>
</evidence>
<evidence type="ECO:0000256" key="8">
    <source>
        <dbReference type="PROSITE-ProRule" id="PRU01360"/>
    </source>
</evidence>
<evidence type="ECO:0000256" key="9">
    <source>
        <dbReference type="RuleBase" id="RU003357"/>
    </source>
</evidence>
<dbReference type="InterPro" id="IPR008969">
    <property type="entry name" value="CarboxyPept-like_regulatory"/>
</dbReference>
<keyword evidence="2 8" id="KW-0813">Transport</keyword>
<dbReference type="FunFam" id="2.60.40.1120:FF:000003">
    <property type="entry name" value="Outer membrane protein Omp121"/>
    <property type="match status" value="1"/>
</dbReference>
<dbReference type="InterPro" id="IPR023996">
    <property type="entry name" value="TonB-dep_OMP_SusC/RagA"/>
</dbReference>
<feature type="domain" description="TonB-dependent receptor plug" evidence="11">
    <location>
        <begin position="122"/>
        <end position="227"/>
    </location>
</feature>
<sequence>MEKTNDKQWTRAIAFIVLVMWMGLSSALAQSITVKGQVLDAKSKEPLIGVSVLEKGTTNGTITDFDGNYVLNVAKGRILVFSYVGYTTQEIAVNQPSLTVSLKEDTQTLNEVVVVGYGVQKKSSVTGSISQVKAEDMENRSVTTVQSALQGKTSGVQVISSSAAPGEAPTIRVRGFSSNVASDPLYVVDGVRLSDISGIDPNDIASIEVLKDAASAAIYGAEAGNGVILISTKKGKTGQGKVVYDFQYSIQSLGKMPKLMNAEEYATYMVEGGVFEQSKINNDWDGVTDTNWADVVFGNGQMQKHNVSFSNGNEKGNYYLSLSYLDNNGIVRGDADFYKRLTGSVNADYQIKDWLKVGTTNQIEKYNYRKLSGNNAYGSFFQAVMELDPLTPSTYSPDNLPANMQAALDNGKTLLTDENGNYYAVSNFVESENYHPMIMRDNTVPKNSGFNVNGSVYGELKPFDGFVFTSRFGYRLSGTRSSTVNLPYYGNSVQNNDFISISGTSSTSIYWQWENFANYIKTFNKHTINAMLGMSYQESTYDYITSAYNANGADAITNRDPSFWYLKYGDPSASKSIEGEKTRTAKYSYFGRVGYDFAGKYMLQASLRADAADLSYLPLEKRWGYFPAVSAGWTISEENFFTPLRDVVSSLKLRASWGQNGSLAALASNLYGYGTSMITAGYYPFVPGNNYTTGIRPNSLGNDELKWETSEQINVGLDARLFNDRLTLSMDWFNKKTKDLLITGTTPSLIIGGTTSPINAGNVSNKGFEFEIGWRDNIGDFNYSIKGNLATLKNKVTYLDPSLTRANGTTFHTNTITYFEEGYPVYYFRGYRCEGINPEDGEPIFADLDNNGIINEDDKTYIGDAIPDFTYGLTLTAAWKGLDLTIFGSGSYGNDVFSCINRPDHASANKLSEVFYKDRWTPEHTNATAPRANALSLDKYTVSDAMVFDGSYFKIKQIQLGYSLPKQWINKVFINNLRLYVSLEDFFTFTSYPGFDPEASANATSGMGIDMGTYPSAKKVMLGFNVEF</sequence>
<keyword evidence="5 9" id="KW-0798">TonB box</keyword>
<dbReference type="AlphaFoldDB" id="A0A921FAR3"/>
<accession>A0A921FAR3</accession>
<dbReference type="Gene3D" id="2.60.40.1120">
    <property type="entry name" value="Carboxypeptidase-like, regulatory domain"/>
    <property type="match status" value="1"/>
</dbReference>
<dbReference type="Pfam" id="PF13715">
    <property type="entry name" value="CarbopepD_reg_2"/>
    <property type="match status" value="1"/>
</dbReference>
<evidence type="ECO:0000256" key="7">
    <source>
        <dbReference type="ARBA" id="ARBA00023237"/>
    </source>
</evidence>
<evidence type="ECO:0000256" key="3">
    <source>
        <dbReference type="ARBA" id="ARBA00022452"/>
    </source>
</evidence>
<evidence type="ECO:0000313" key="12">
    <source>
        <dbReference type="EMBL" id="HJF06667.1"/>
    </source>
</evidence>
<dbReference type="InterPro" id="IPR036942">
    <property type="entry name" value="Beta-barrel_TonB_sf"/>
</dbReference>